<name>A0A6J4SZ47_9ACTN</name>
<feature type="region of interest" description="Disordered" evidence="1">
    <location>
        <begin position="151"/>
        <end position="192"/>
    </location>
</feature>
<dbReference type="InterPro" id="IPR010419">
    <property type="entry name" value="CO_DH_gsu"/>
</dbReference>
<evidence type="ECO:0000256" key="1">
    <source>
        <dbReference type="SAM" id="MobiDB-lite"/>
    </source>
</evidence>
<dbReference type="EMBL" id="CADCVU010000153">
    <property type="protein sequence ID" value="CAA9509176.1"/>
    <property type="molecule type" value="Genomic_DNA"/>
</dbReference>
<reference evidence="2" key="1">
    <citation type="submission" date="2020-02" db="EMBL/GenBank/DDBJ databases">
        <authorList>
            <person name="Meier V. D."/>
        </authorList>
    </citation>
    <scope>NUCLEOTIDE SEQUENCE</scope>
    <source>
        <strain evidence="2">AVDCRST_MAG45</strain>
    </source>
</reference>
<organism evidence="2">
    <name type="scientific">uncultured Solirubrobacterales bacterium</name>
    <dbReference type="NCBI Taxonomy" id="768556"/>
    <lineage>
        <taxon>Bacteria</taxon>
        <taxon>Bacillati</taxon>
        <taxon>Actinomycetota</taxon>
        <taxon>Thermoleophilia</taxon>
        <taxon>Solirubrobacterales</taxon>
        <taxon>environmental samples</taxon>
    </lineage>
</organism>
<protein>
    <recommendedName>
        <fullName evidence="3">Carbon monoxide oxidation accessory protein CoxG</fullName>
    </recommendedName>
</protein>
<sequence length="220" mass="23183">MRLEETFEVDAPVYEVWKALIDVQRVAPCLPGAEITDAAEDGTYQGNFQVKLGPTSASYRGTLKLESIDEAARVATMDASGRDKRGQGGAKAKMVSTVSEAPGGGARVHVDTDFTITGRLARFGRGGMIQDISKRLLGDFAACLQKELKGTGTPAGSDPAAAAPSPSTPEAPSASAPAVAEEATPVAPRRASAPLSGLSLLLSVLRDRIRRLADRRRRPR</sequence>
<dbReference type="CDD" id="cd07823">
    <property type="entry name" value="SRPBCC_5"/>
    <property type="match status" value="1"/>
</dbReference>
<accession>A0A6J4SZ47</accession>
<dbReference type="InterPro" id="IPR023393">
    <property type="entry name" value="START-like_dom_sf"/>
</dbReference>
<dbReference type="Gene3D" id="3.30.530.20">
    <property type="match status" value="1"/>
</dbReference>
<evidence type="ECO:0008006" key="3">
    <source>
        <dbReference type="Google" id="ProtNLM"/>
    </source>
</evidence>
<dbReference type="Pfam" id="PF06240">
    <property type="entry name" value="COXG"/>
    <property type="match status" value="1"/>
</dbReference>
<dbReference type="PANTHER" id="PTHR38588">
    <property type="entry name" value="BLL0334 PROTEIN"/>
    <property type="match status" value="1"/>
</dbReference>
<proteinExistence type="predicted"/>
<evidence type="ECO:0000313" key="2">
    <source>
        <dbReference type="EMBL" id="CAA9509176.1"/>
    </source>
</evidence>
<dbReference type="PANTHER" id="PTHR38588:SF1">
    <property type="entry name" value="BLL0334 PROTEIN"/>
    <property type="match status" value="1"/>
</dbReference>
<dbReference type="AlphaFoldDB" id="A0A6J4SZ47"/>
<gene>
    <name evidence="2" type="ORF">AVDCRST_MAG45-1791</name>
</gene>
<dbReference type="SUPFAM" id="SSF55961">
    <property type="entry name" value="Bet v1-like"/>
    <property type="match status" value="1"/>
</dbReference>